<dbReference type="InterPro" id="IPR000562">
    <property type="entry name" value="FN_type2_dom"/>
</dbReference>
<evidence type="ECO:0000256" key="4">
    <source>
        <dbReference type="ARBA" id="ARBA00022737"/>
    </source>
</evidence>
<dbReference type="SMART" id="SM00059">
    <property type="entry name" value="FN2"/>
    <property type="match status" value="5"/>
</dbReference>
<dbReference type="InterPro" id="IPR051666">
    <property type="entry name" value="SP_Capacitation_Regulator"/>
</dbReference>
<organism evidence="8 9">
    <name type="scientific">Lepeophtheirus salmonis</name>
    <name type="common">Salmon louse</name>
    <name type="synonym">Caligus salmonis</name>
    <dbReference type="NCBI Taxonomy" id="72036"/>
    <lineage>
        <taxon>Eukaryota</taxon>
        <taxon>Metazoa</taxon>
        <taxon>Ecdysozoa</taxon>
        <taxon>Arthropoda</taxon>
        <taxon>Crustacea</taxon>
        <taxon>Multicrustacea</taxon>
        <taxon>Hexanauplia</taxon>
        <taxon>Copepoda</taxon>
        <taxon>Siphonostomatoida</taxon>
        <taxon>Caligidae</taxon>
        <taxon>Lepeophtheirus</taxon>
    </lineage>
</organism>
<reference evidence="8" key="1">
    <citation type="submission" date="2021-02" db="EMBL/GenBank/DDBJ databases">
        <authorList>
            <person name="Bekaert M."/>
        </authorList>
    </citation>
    <scope>NUCLEOTIDE SEQUENCE</scope>
    <source>
        <strain evidence="8">IoA-00</strain>
    </source>
</reference>
<name>A0A7R8H005_LEPSM</name>
<dbReference type="AlphaFoldDB" id="A0A7R8H005"/>
<dbReference type="GO" id="GO:0004222">
    <property type="term" value="F:metalloendopeptidase activity"/>
    <property type="evidence" value="ECO:0007669"/>
    <property type="project" value="UniProtKB-EC"/>
</dbReference>
<dbReference type="EMBL" id="HG994580">
    <property type="protein sequence ID" value="CAF2761103.1"/>
    <property type="molecule type" value="Genomic_DNA"/>
</dbReference>
<feature type="domain" description="Fibronectin type-II" evidence="7">
    <location>
        <begin position="229"/>
        <end position="277"/>
    </location>
</feature>
<comment type="subcellular location">
    <subcellularLocation>
        <location evidence="1">Secreted</location>
    </subcellularLocation>
</comment>
<dbReference type="PROSITE" id="PS51092">
    <property type="entry name" value="FN2_2"/>
    <property type="match status" value="5"/>
</dbReference>
<evidence type="ECO:0000256" key="2">
    <source>
        <dbReference type="ARBA" id="ARBA00010011"/>
    </source>
</evidence>
<keyword evidence="8" id="KW-0378">Hydrolase</keyword>
<dbReference type="GO" id="GO:0005576">
    <property type="term" value="C:extracellular region"/>
    <property type="evidence" value="ECO:0007669"/>
    <property type="project" value="UniProtKB-SubCell"/>
</dbReference>
<feature type="domain" description="Fibronectin type-II" evidence="7">
    <location>
        <begin position="286"/>
        <end position="334"/>
    </location>
</feature>
<feature type="disulfide bond" evidence="6">
    <location>
        <begin position="305"/>
        <end position="332"/>
    </location>
</feature>
<dbReference type="InterPro" id="IPR036943">
    <property type="entry name" value="FN_type2_sf"/>
</dbReference>
<dbReference type="GO" id="GO:0009986">
    <property type="term" value="C:cell surface"/>
    <property type="evidence" value="ECO:0007669"/>
    <property type="project" value="TreeGrafter"/>
</dbReference>
<evidence type="ECO:0000256" key="5">
    <source>
        <dbReference type="ARBA" id="ARBA00023157"/>
    </source>
</evidence>
<feature type="disulfide bond" evidence="6">
    <location>
        <begin position="191"/>
        <end position="218"/>
    </location>
</feature>
<sequence length="336" mass="36899">MIPTTGASTTTTPDKCQTSEQIDCIFPFIYTGVSYNGCTDVENNGVEWCATSLYANSEAQNYGNCNSNCKGQCKTTEDLKCIFPFIYSGVSYNGCTDPKIMENCNSDCKGQCKTIEDVKCTFPFIYSGVSYNGCTDVENNGVEWCATSLYANSEAQNYGNCNSDCKGQCKTIEDVKCTFPFIYSGVSYNRCTDVENNGVEWCATSLYANSEAQNYGNCNSDCKGQCTTTQDVKCTFPFIYSGVFYNGCTDVDNNGVKWCATSLFANSEAQNYGNCNSDCNDNCKTTQDVVCIFPFIYSGITYNECTDVDNNGVKWCATALHETKEAFQFGNCNANC</sequence>
<feature type="disulfide bond" evidence="6">
    <location>
        <begin position="134"/>
        <end position="161"/>
    </location>
</feature>
<dbReference type="Proteomes" id="UP000675881">
    <property type="component" value="Chromosome 1"/>
</dbReference>
<dbReference type="GO" id="GO:0008201">
    <property type="term" value="F:heparin binding"/>
    <property type="evidence" value="ECO:0007669"/>
    <property type="project" value="TreeGrafter"/>
</dbReference>
<dbReference type="OrthoDB" id="406838at2759"/>
<gene>
    <name evidence="8" type="ORF">LSAA_1173</name>
</gene>
<dbReference type="Pfam" id="PF00040">
    <property type="entry name" value="fn2"/>
    <property type="match status" value="5"/>
</dbReference>
<evidence type="ECO:0000256" key="1">
    <source>
        <dbReference type="ARBA" id="ARBA00004613"/>
    </source>
</evidence>
<keyword evidence="3" id="KW-0964">Secreted</keyword>
<dbReference type="InterPro" id="IPR013806">
    <property type="entry name" value="Kringle-like"/>
</dbReference>
<keyword evidence="4" id="KW-0677">Repeat</keyword>
<dbReference type="PANTHER" id="PTHR22918:SF1">
    <property type="entry name" value="FIBRONECTIN TYPE-II DOMAIN-CONTAINING PROTEIN"/>
    <property type="match status" value="1"/>
</dbReference>
<feature type="disulfide bond" evidence="6">
    <location>
        <begin position="38"/>
        <end position="65"/>
    </location>
</feature>
<evidence type="ECO:0000313" key="8">
    <source>
        <dbReference type="EMBL" id="CAF2761103.1"/>
    </source>
</evidence>
<proteinExistence type="inferred from homology"/>
<feature type="domain" description="Fibronectin type-II" evidence="7">
    <location>
        <begin position="19"/>
        <end position="67"/>
    </location>
</feature>
<feature type="domain" description="Fibronectin type-II" evidence="7">
    <location>
        <begin position="172"/>
        <end position="220"/>
    </location>
</feature>
<evidence type="ECO:0000256" key="6">
    <source>
        <dbReference type="PROSITE-ProRule" id="PRU00479"/>
    </source>
</evidence>
<feature type="domain" description="Fibronectin type-II" evidence="7">
    <location>
        <begin position="115"/>
        <end position="163"/>
    </location>
</feature>
<keyword evidence="9" id="KW-1185">Reference proteome</keyword>
<feature type="disulfide bond" evidence="6">
    <location>
        <begin position="248"/>
        <end position="275"/>
    </location>
</feature>
<comment type="caution">
    <text evidence="6">Lacks conserved residue(s) required for the propagation of feature annotation.</text>
</comment>
<dbReference type="PANTHER" id="PTHR22918">
    <property type="entry name" value="SEMINAL PLASMA PROTEIN"/>
    <property type="match status" value="1"/>
</dbReference>
<dbReference type="SUPFAM" id="SSF57440">
    <property type="entry name" value="Kringle-like"/>
    <property type="match status" value="6"/>
</dbReference>
<accession>A0A7R8H005</accession>
<evidence type="ECO:0000256" key="3">
    <source>
        <dbReference type="ARBA" id="ARBA00022525"/>
    </source>
</evidence>
<keyword evidence="5 6" id="KW-1015">Disulfide bond</keyword>
<evidence type="ECO:0000259" key="7">
    <source>
        <dbReference type="PROSITE" id="PS51092"/>
    </source>
</evidence>
<dbReference type="Gene3D" id="2.10.10.10">
    <property type="entry name" value="Fibronectin, type II, collagen-binding"/>
    <property type="match status" value="6"/>
</dbReference>
<evidence type="ECO:0000313" key="9">
    <source>
        <dbReference type="Proteomes" id="UP000675881"/>
    </source>
</evidence>
<protein>
    <submittedName>
        <fullName evidence="8">MMP9</fullName>
        <ecNumber evidence="8">3.4.24.35</ecNumber>
    </submittedName>
</protein>
<dbReference type="EC" id="3.4.24.35" evidence="8"/>
<comment type="similarity">
    <text evidence="2">Belongs to the seminal plasma protein family.</text>
</comment>